<dbReference type="CDD" id="cd02440">
    <property type="entry name" value="AdoMet_MTases"/>
    <property type="match status" value="1"/>
</dbReference>
<keyword evidence="3" id="KW-1185">Reference proteome</keyword>
<dbReference type="Proteomes" id="UP001500897">
    <property type="component" value="Unassembled WGS sequence"/>
</dbReference>
<organism evidence="2 3">
    <name type="scientific">Kitasatospora saccharophila</name>
    <dbReference type="NCBI Taxonomy" id="407973"/>
    <lineage>
        <taxon>Bacteria</taxon>
        <taxon>Bacillati</taxon>
        <taxon>Actinomycetota</taxon>
        <taxon>Actinomycetes</taxon>
        <taxon>Kitasatosporales</taxon>
        <taxon>Streptomycetaceae</taxon>
        <taxon>Kitasatospora</taxon>
    </lineage>
</organism>
<dbReference type="Pfam" id="PF08241">
    <property type="entry name" value="Methyltransf_11"/>
    <property type="match status" value="1"/>
</dbReference>
<proteinExistence type="predicted"/>
<dbReference type="SUPFAM" id="SSF53335">
    <property type="entry name" value="S-adenosyl-L-methionine-dependent methyltransferases"/>
    <property type="match status" value="1"/>
</dbReference>
<comment type="caution">
    <text evidence="2">The sequence shown here is derived from an EMBL/GenBank/DDBJ whole genome shotgun (WGS) entry which is preliminary data.</text>
</comment>
<sequence length="226" mass="24930">MTDTPHVLDAAEANAGWERAYAEQTGTLWQDEPIPLSAEAVSFLREHGTRTVVDLGCGDGRNLPPLVRAGLHVTGVDASRTGAGRAAERLRRHELPGLAVTADAVDLPFPDGAVDAVTCFDVFSHFTDPAAALAEIARVLRPGGQFMVNVFNTDDSECGRGELLFGTTYRYRGTVFHFYREDELRELLSGWKILEFRTDTWDDPPHGEFRPEPHTHSNFVVKAVRA</sequence>
<dbReference type="RefSeq" id="WP_344554493.1">
    <property type="nucleotide sequence ID" value="NZ_BAAANS010000032.1"/>
</dbReference>
<protein>
    <recommendedName>
        <fullName evidence="1">Methyltransferase type 11 domain-containing protein</fullName>
    </recommendedName>
</protein>
<dbReference type="InterPro" id="IPR013216">
    <property type="entry name" value="Methyltransf_11"/>
</dbReference>
<evidence type="ECO:0000259" key="1">
    <source>
        <dbReference type="Pfam" id="PF08241"/>
    </source>
</evidence>
<feature type="domain" description="Methyltransferase type 11" evidence="1">
    <location>
        <begin position="53"/>
        <end position="147"/>
    </location>
</feature>
<reference evidence="2 3" key="1">
    <citation type="journal article" date="2019" name="Int. J. Syst. Evol. Microbiol.">
        <title>The Global Catalogue of Microorganisms (GCM) 10K type strain sequencing project: providing services to taxonomists for standard genome sequencing and annotation.</title>
        <authorList>
            <consortium name="The Broad Institute Genomics Platform"/>
            <consortium name="The Broad Institute Genome Sequencing Center for Infectious Disease"/>
            <person name="Wu L."/>
            <person name="Ma J."/>
        </authorList>
    </citation>
    <scope>NUCLEOTIDE SEQUENCE [LARGE SCALE GENOMIC DNA]</scope>
    <source>
        <strain evidence="2 3">JCM 14559</strain>
    </source>
</reference>
<name>A0ABN2X8L0_9ACTN</name>
<gene>
    <name evidence="2" type="ORF">GCM10009759_46240</name>
</gene>
<dbReference type="InterPro" id="IPR029063">
    <property type="entry name" value="SAM-dependent_MTases_sf"/>
</dbReference>
<dbReference type="PANTHER" id="PTHR43591:SF24">
    <property type="entry name" value="2-METHOXY-6-POLYPRENYL-1,4-BENZOQUINOL METHYLASE, MITOCHONDRIAL"/>
    <property type="match status" value="1"/>
</dbReference>
<dbReference type="PANTHER" id="PTHR43591">
    <property type="entry name" value="METHYLTRANSFERASE"/>
    <property type="match status" value="1"/>
</dbReference>
<dbReference type="EMBL" id="BAAANS010000032">
    <property type="protein sequence ID" value="GAA2107296.1"/>
    <property type="molecule type" value="Genomic_DNA"/>
</dbReference>
<accession>A0ABN2X8L0</accession>
<evidence type="ECO:0000313" key="2">
    <source>
        <dbReference type="EMBL" id="GAA2107296.1"/>
    </source>
</evidence>
<evidence type="ECO:0000313" key="3">
    <source>
        <dbReference type="Proteomes" id="UP001500897"/>
    </source>
</evidence>
<dbReference type="Gene3D" id="3.40.50.150">
    <property type="entry name" value="Vaccinia Virus protein VP39"/>
    <property type="match status" value="1"/>
</dbReference>